<organism evidence="15 16">
    <name type="scientific">Phlebiopsis gigantea (strain 11061_1 CR5-6)</name>
    <name type="common">White-rot fungus</name>
    <name type="synonym">Peniophora gigantea</name>
    <dbReference type="NCBI Taxonomy" id="745531"/>
    <lineage>
        <taxon>Eukaryota</taxon>
        <taxon>Fungi</taxon>
        <taxon>Dikarya</taxon>
        <taxon>Basidiomycota</taxon>
        <taxon>Agaricomycotina</taxon>
        <taxon>Agaricomycetes</taxon>
        <taxon>Polyporales</taxon>
        <taxon>Phanerochaetaceae</taxon>
        <taxon>Phlebiopsis</taxon>
    </lineage>
</organism>
<dbReference type="PANTHER" id="PTHR23293:SF9">
    <property type="entry name" value="FAD SYNTHASE"/>
    <property type="match status" value="1"/>
</dbReference>
<dbReference type="GO" id="GO:0006747">
    <property type="term" value="P:FAD biosynthetic process"/>
    <property type="evidence" value="ECO:0007669"/>
    <property type="project" value="TreeGrafter"/>
</dbReference>
<evidence type="ECO:0000256" key="5">
    <source>
        <dbReference type="ARBA" id="ARBA00022679"/>
    </source>
</evidence>
<comment type="pathway">
    <text evidence="1">Cofactor biosynthesis; FAD biosynthesis; FAD from FMN: step 1/1.</text>
</comment>
<dbReference type="SUPFAM" id="SSF52402">
    <property type="entry name" value="Adenine nucleotide alpha hydrolases-like"/>
    <property type="match status" value="1"/>
</dbReference>
<evidence type="ECO:0000256" key="11">
    <source>
        <dbReference type="ARBA" id="ARBA00031871"/>
    </source>
</evidence>
<keyword evidence="9" id="KW-0067">ATP-binding</keyword>
<sequence length="379" mass="40772">MQLRQLKMKPVDYRAIATQVYDFASSQAPLAPLVKEALDVIDDAIECFGQDHISISFNGGKDCTVLLHLIAAAIGRRAPEGQPCKRIPSLYIPVSAPFPTLETFIYDAALGYNLELFRCAPPTNPQQSQSGIEPPSPEIAFDRIPEQANGAKTQGGDGMKSALALYKAKFPHIEAILIGTRRTDPHGAKLGFRNPTDPGWPRFERINPIIDWSYANVWAFLRALSIPYCDLYDEGYTSLGSIHNTFRNPALRIQSCCSNCAARSSAPNPPPSMASILHDATAPPPASDVSPSPAPVPATNGAIPDGLVPLRLSSAEMCIAETGECMKARGAHGAFTAAAPIGHLEVECAHEERYRPAYELLDGSLERAGRASSAKPPSS</sequence>
<evidence type="ECO:0000256" key="7">
    <source>
        <dbReference type="ARBA" id="ARBA00022741"/>
    </source>
</evidence>
<keyword evidence="16" id="KW-1185">Reference proteome</keyword>
<comment type="catalytic activity">
    <reaction evidence="12">
        <text>FMN + ATP + H(+) = FAD + diphosphate</text>
        <dbReference type="Rhea" id="RHEA:17237"/>
        <dbReference type="ChEBI" id="CHEBI:15378"/>
        <dbReference type="ChEBI" id="CHEBI:30616"/>
        <dbReference type="ChEBI" id="CHEBI:33019"/>
        <dbReference type="ChEBI" id="CHEBI:57692"/>
        <dbReference type="ChEBI" id="CHEBI:58210"/>
        <dbReference type="EC" id="2.7.7.2"/>
    </reaction>
</comment>
<protein>
    <recommendedName>
        <fullName evidence="2">FAD synthase</fullName>
        <ecNumber evidence="2">2.7.7.2</ecNumber>
    </recommendedName>
    <alternativeName>
        <fullName evidence="10">FAD pyrophosphorylase</fullName>
    </alternativeName>
    <alternativeName>
        <fullName evidence="11">FMN adenylyltransferase</fullName>
    </alternativeName>
</protein>
<dbReference type="InterPro" id="IPR002500">
    <property type="entry name" value="PAPS_reduct_dom"/>
</dbReference>
<dbReference type="PANTHER" id="PTHR23293">
    <property type="entry name" value="FAD SYNTHETASE-RELATED FMN ADENYLYLTRANSFERASE"/>
    <property type="match status" value="1"/>
</dbReference>
<dbReference type="STRING" id="745531.A0A0C3PHR6"/>
<keyword evidence="7" id="KW-0547">Nucleotide-binding</keyword>
<dbReference type="CDD" id="cd23948">
    <property type="entry name" value="FAD_synthase"/>
    <property type="match status" value="1"/>
</dbReference>
<feature type="compositionally biased region" description="Pro residues" evidence="13">
    <location>
        <begin position="282"/>
        <end position="296"/>
    </location>
</feature>
<dbReference type="GO" id="GO:0003919">
    <property type="term" value="F:FMN adenylyltransferase activity"/>
    <property type="evidence" value="ECO:0007669"/>
    <property type="project" value="UniProtKB-EC"/>
</dbReference>
<keyword evidence="6" id="KW-0548">Nucleotidyltransferase</keyword>
<dbReference type="InterPro" id="IPR014729">
    <property type="entry name" value="Rossmann-like_a/b/a_fold"/>
</dbReference>
<evidence type="ECO:0000256" key="12">
    <source>
        <dbReference type="ARBA" id="ARBA00049494"/>
    </source>
</evidence>
<evidence type="ECO:0000313" key="15">
    <source>
        <dbReference type="EMBL" id="KIP05448.1"/>
    </source>
</evidence>
<name>A0A0C3PHR6_PHLG1</name>
<dbReference type="HOGENOM" id="CLU_056971_1_0_1"/>
<feature type="domain" description="Phosphoadenosine phosphosulphate reductase" evidence="14">
    <location>
        <begin position="53"/>
        <end position="245"/>
    </location>
</feature>
<evidence type="ECO:0000256" key="8">
    <source>
        <dbReference type="ARBA" id="ARBA00022827"/>
    </source>
</evidence>
<evidence type="ECO:0000256" key="2">
    <source>
        <dbReference type="ARBA" id="ARBA00012393"/>
    </source>
</evidence>
<evidence type="ECO:0000256" key="9">
    <source>
        <dbReference type="ARBA" id="ARBA00022840"/>
    </source>
</evidence>
<evidence type="ECO:0000259" key="14">
    <source>
        <dbReference type="Pfam" id="PF01507"/>
    </source>
</evidence>
<keyword evidence="4" id="KW-0288">FMN</keyword>
<reference evidence="15 16" key="1">
    <citation type="journal article" date="2014" name="PLoS Genet.">
        <title>Analysis of the Phlebiopsis gigantea genome, transcriptome and secretome provides insight into its pioneer colonization strategies of wood.</title>
        <authorList>
            <person name="Hori C."/>
            <person name="Ishida T."/>
            <person name="Igarashi K."/>
            <person name="Samejima M."/>
            <person name="Suzuki H."/>
            <person name="Master E."/>
            <person name="Ferreira P."/>
            <person name="Ruiz-Duenas F.J."/>
            <person name="Held B."/>
            <person name="Canessa P."/>
            <person name="Larrondo L.F."/>
            <person name="Schmoll M."/>
            <person name="Druzhinina I.S."/>
            <person name="Kubicek C.P."/>
            <person name="Gaskell J.A."/>
            <person name="Kersten P."/>
            <person name="St John F."/>
            <person name="Glasner J."/>
            <person name="Sabat G."/>
            <person name="Splinter BonDurant S."/>
            <person name="Syed K."/>
            <person name="Yadav J."/>
            <person name="Mgbeahuruike A.C."/>
            <person name="Kovalchuk A."/>
            <person name="Asiegbu F.O."/>
            <person name="Lackner G."/>
            <person name="Hoffmeister D."/>
            <person name="Rencoret J."/>
            <person name="Gutierrez A."/>
            <person name="Sun H."/>
            <person name="Lindquist E."/>
            <person name="Barry K."/>
            <person name="Riley R."/>
            <person name="Grigoriev I.V."/>
            <person name="Henrissat B."/>
            <person name="Kues U."/>
            <person name="Berka R.M."/>
            <person name="Martinez A.T."/>
            <person name="Covert S.F."/>
            <person name="Blanchette R.A."/>
            <person name="Cullen D."/>
        </authorList>
    </citation>
    <scope>NUCLEOTIDE SEQUENCE [LARGE SCALE GENOMIC DNA]</scope>
    <source>
        <strain evidence="15 16">11061_1 CR5-6</strain>
    </source>
</reference>
<evidence type="ECO:0000256" key="10">
    <source>
        <dbReference type="ARBA" id="ARBA00031145"/>
    </source>
</evidence>
<dbReference type="Gene3D" id="3.40.50.620">
    <property type="entry name" value="HUPs"/>
    <property type="match status" value="1"/>
</dbReference>
<evidence type="ECO:0000256" key="4">
    <source>
        <dbReference type="ARBA" id="ARBA00022643"/>
    </source>
</evidence>
<keyword evidence="8" id="KW-0274">FAD</keyword>
<dbReference type="Proteomes" id="UP000053257">
    <property type="component" value="Unassembled WGS sequence"/>
</dbReference>
<dbReference type="EC" id="2.7.7.2" evidence="2"/>
<evidence type="ECO:0000256" key="1">
    <source>
        <dbReference type="ARBA" id="ARBA00004726"/>
    </source>
</evidence>
<gene>
    <name evidence="15" type="ORF">PHLGIDRAFT_128882</name>
</gene>
<dbReference type="AlphaFoldDB" id="A0A0C3PHR6"/>
<dbReference type="GO" id="GO:0005524">
    <property type="term" value="F:ATP binding"/>
    <property type="evidence" value="ECO:0007669"/>
    <property type="project" value="UniProtKB-KW"/>
</dbReference>
<evidence type="ECO:0000256" key="6">
    <source>
        <dbReference type="ARBA" id="ARBA00022695"/>
    </source>
</evidence>
<keyword evidence="3" id="KW-0285">Flavoprotein</keyword>
<accession>A0A0C3PHR6</accession>
<dbReference type="OrthoDB" id="270728at2759"/>
<proteinExistence type="predicted"/>
<dbReference type="EMBL" id="KN840543">
    <property type="protein sequence ID" value="KIP05448.1"/>
    <property type="molecule type" value="Genomic_DNA"/>
</dbReference>
<feature type="region of interest" description="Disordered" evidence="13">
    <location>
        <begin position="271"/>
        <end position="300"/>
    </location>
</feature>
<evidence type="ECO:0000313" key="16">
    <source>
        <dbReference type="Proteomes" id="UP000053257"/>
    </source>
</evidence>
<evidence type="ECO:0000256" key="13">
    <source>
        <dbReference type="SAM" id="MobiDB-lite"/>
    </source>
</evidence>
<dbReference type="Pfam" id="PF01507">
    <property type="entry name" value="PAPS_reduct"/>
    <property type="match status" value="1"/>
</dbReference>
<evidence type="ECO:0000256" key="3">
    <source>
        <dbReference type="ARBA" id="ARBA00022630"/>
    </source>
</evidence>
<keyword evidence="5" id="KW-0808">Transferase</keyword>